<name>A0A919GPK5_9ACTN</name>
<accession>A0A919GPK5</accession>
<dbReference type="EMBL" id="BNCD01000032">
    <property type="protein sequence ID" value="GHH88019.1"/>
    <property type="molecule type" value="Genomic_DNA"/>
</dbReference>
<evidence type="ECO:0008006" key="3">
    <source>
        <dbReference type="Google" id="ProtNLM"/>
    </source>
</evidence>
<dbReference type="Proteomes" id="UP000603708">
    <property type="component" value="Unassembled WGS sequence"/>
</dbReference>
<reference evidence="1" key="1">
    <citation type="journal article" date="2014" name="Int. J. Syst. Evol. Microbiol.">
        <title>Complete genome sequence of Corynebacterium casei LMG S-19264T (=DSM 44701T), isolated from a smear-ripened cheese.</title>
        <authorList>
            <consortium name="US DOE Joint Genome Institute (JGI-PGF)"/>
            <person name="Walter F."/>
            <person name="Albersmeier A."/>
            <person name="Kalinowski J."/>
            <person name="Ruckert C."/>
        </authorList>
    </citation>
    <scope>NUCLEOTIDE SEQUENCE</scope>
    <source>
        <strain evidence="1">JCM 5069</strain>
    </source>
</reference>
<comment type="caution">
    <text evidence="1">The sequence shown here is derived from an EMBL/GenBank/DDBJ whole genome shotgun (WGS) entry which is preliminary data.</text>
</comment>
<sequence length="753" mass="82558">MDLDALRFGNFSKLGDAITDWEEMTKKLETLSRDAEHNLKGKADKANWAGVNSQVSRDFIDKTAGEFGDAHTQANTIARILKDTHGELTGYRKQLNEAIDRGLKKNLTVMDTGHGGFTVTMNIHPDRAAEGTKVPEHSEQDVDNLRDEVQKILKGATDSDDSAAKALRLIVDQAKYGFSDADYKDRDSAARAIKAAEDMAELMKKDPKDLSDAQLKELNENLTKYGKDPLFAETLATTVGPKKTLQFWTDLADPQFPTYDPERENLAKSLQKSLGTALGTATLSDSAAMDTWEKQMVDLGPQGMGDDPDGYPKGFQVMSALMRFGDYDDQFLNDYGDKLIAYDKEFNTTKGPNHWINNWDQCDLNFYGKGDRGRDPMTGFLEALGHNPDASTQFFGQPDDTKGTVNQDSELNDHLKYLTKERDWWSDQPQTHKGYMAGQDALGHALEAATTGYSFDAEHPTPGNTDHRNAATAGVMEQVVYLYGGEDGPKMLHDHPELADSLGKMASAYIDDIDYNMSGIGDHGRDADNFPAKYAGRADFGNDGAINFLSVLGQNEDSHKITSAAQHIYTLSLLQQNPPTDQEHYDRAKDALMMEAQTRGVLDHSRVQQAAADYGQDSDDANKSLGKSTDWIKWGVGAAIGAGVACIPGGEGAGLAIVPIAADTAGSAVEEFIGQGIDNAADKAEDDPLAKSQMTSQKFFQAGSDTIGDDYDYYFKGHSKQADYDDVVGDLGDKYYGTGPNEDRYRGRPPYKD</sequence>
<proteinExistence type="predicted"/>
<keyword evidence="2" id="KW-1185">Reference proteome</keyword>
<dbReference type="AlphaFoldDB" id="A0A919GPK5"/>
<reference evidence="1" key="2">
    <citation type="submission" date="2020-09" db="EMBL/GenBank/DDBJ databases">
        <authorList>
            <person name="Sun Q."/>
            <person name="Ohkuma M."/>
        </authorList>
    </citation>
    <scope>NUCLEOTIDE SEQUENCE</scope>
    <source>
        <strain evidence="1">JCM 5069</strain>
    </source>
</reference>
<gene>
    <name evidence="1" type="ORF">GCM10018793_66030</name>
</gene>
<organism evidence="1 2">
    <name type="scientific">Streptomyces sulfonofaciens</name>
    <dbReference type="NCBI Taxonomy" id="68272"/>
    <lineage>
        <taxon>Bacteria</taxon>
        <taxon>Bacillati</taxon>
        <taxon>Actinomycetota</taxon>
        <taxon>Actinomycetes</taxon>
        <taxon>Kitasatosporales</taxon>
        <taxon>Streptomycetaceae</taxon>
        <taxon>Streptomyces</taxon>
    </lineage>
</organism>
<protein>
    <recommendedName>
        <fullName evidence="3">AG2 protein</fullName>
    </recommendedName>
</protein>
<evidence type="ECO:0000313" key="2">
    <source>
        <dbReference type="Proteomes" id="UP000603708"/>
    </source>
</evidence>
<evidence type="ECO:0000313" key="1">
    <source>
        <dbReference type="EMBL" id="GHH88019.1"/>
    </source>
</evidence>
<dbReference type="RefSeq" id="WP_189938489.1">
    <property type="nucleotide sequence ID" value="NZ_BNCD01000032.1"/>
</dbReference>